<dbReference type="EMBL" id="MQUA01000014">
    <property type="protein sequence ID" value="PQB03130.1"/>
    <property type="molecule type" value="Genomic_DNA"/>
</dbReference>
<evidence type="ECO:0000256" key="1">
    <source>
        <dbReference type="SAM" id="SignalP"/>
    </source>
</evidence>
<dbReference type="AlphaFoldDB" id="A0A2S7KKK2"/>
<name>A0A2S7KKK2_9FLAO</name>
<dbReference type="Gene3D" id="2.60.40.2340">
    <property type="match status" value="1"/>
</dbReference>
<evidence type="ECO:0000313" key="2">
    <source>
        <dbReference type="EMBL" id="PQB03130.1"/>
    </source>
</evidence>
<gene>
    <name evidence="2" type="ORF">BST83_17545</name>
</gene>
<organism evidence="2 3">
    <name type="scientific">Polaribacter filamentus</name>
    <dbReference type="NCBI Taxonomy" id="53483"/>
    <lineage>
        <taxon>Bacteria</taxon>
        <taxon>Pseudomonadati</taxon>
        <taxon>Bacteroidota</taxon>
        <taxon>Flavobacteriia</taxon>
        <taxon>Flavobacteriales</taxon>
        <taxon>Flavobacteriaceae</taxon>
    </lineage>
</organism>
<protein>
    <recommendedName>
        <fullName evidence="4">Secretion system C-terminal sorting domain-containing protein</fullName>
    </recommendedName>
</protein>
<keyword evidence="1" id="KW-0732">Signal</keyword>
<sequence>MKNHIYSVIALFLMSNSIFGQDPNWSVNQNNYQYTMTFVGFLNSDGIGLVSPNDKVAAFVNGECRGITNVIYVASEKRHYAYLTVFSNVNNETISFKIYDSGKNAVKSINKTIPFKTNEQYGDLFQAYAFASPALQSGAQMLDVSFKDIISNNVVIEGSQITVYLNKGQDITALNANFVISSGASVYLGNAKQISGANALNYTNPVVFTVLSEDQTTVKQWTVVVKTVTASYYKKEAVCYEGGAIKVLFPVEKEEVVLSIEGVILSTRTVNNGEVIFNNLNEGNYKVSVDGNFKEIKINLKKSL</sequence>
<feature type="signal peptide" evidence="1">
    <location>
        <begin position="1"/>
        <end position="20"/>
    </location>
</feature>
<feature type="chain" id="PRO_5015584357" description="Secretion system C-terminal sorting domain-containing protein" evidence="1">
    <location>
        <begin position="21"/>
        <end position="304"/>
    </location>
</feature>
<evidence type="ECO:0008006" key="4">
    <source>
        <dbReference type="Google" id="ProtNLM"/>
    </source>
</evidence>
<dbReference type="RefSeq" id="WP_146092203.1">
    <property type="nucleotide sequence ID" value="NZ_MQUA01000014.1"/>
</dbReference>
<comment type="caution">
    <text evidence="2">The sequence shown here is derived from an EMBL/GenBank/DDBJ whole genome shotgun (WGS) entry which is preliminary data.</text>
</comment>
<accession>A0A2S7KKK2</accession>
<dbReference type="OrthoDB" id="1086662at2"/>
<dbReference type="Proteomes" id="UP000239522">
    <property type="component" value="Unassembled WGS sequence"/>
</dbReference>
<reference evidence="2 3" key="1">
    <citation type="submission" date="2016-11" db="EMBL/GenBank/DDBJ databases">
        <title>Trade-off between light-utilization and light-protection in marine flavobacteria.</title>
        <authorList>
            <person name="Kumagai Y."/>
        </authorList>
    </citation>
    <scope>NUCLEOTIDE SEQUENCE [LARGE SCALE GENOMIC DNA]</scope>
    <source>
        <strain evidence="2 3">ATCC 700397</strain>
    </source>
</reference>
<keyword evidence="3" id="KW-1185">Reference proteome</keyword>
<proteinExistence type="predicted"/>
<evidence type="ECO:0000313" key="3">
    <source>
        <dbReference type="Proteomes" id="UP000239522"/>
    </source>
</evidence>